<keyword evidence="3" id="KW-1185">Reference proteome</keyword>
<dbReference type="AlphaFoldDB" id="A0A084QD50"/>
<accession>A0A084QD50</accession>
<evidence type="ECO:0000313" key="3">
    <source>
        <dbReference type="Proteomes" id="UP000028524"/>
    </source>
</evidence>
<gene>
    <name evidence="2" type="ORF">S40285_06561</name>
</gene>
<feature type="region of interest" description="Disordered" evidence="1">
    <location>
        <begin position="1"/>
        <end position="55"/>
    </location>
</feature>
<dbReference type="Proteomes" id="UP000028524">
    <property type="component" value="Unassembled WGS sequence"/>
</dbReference>
<protein>
    <submittedName>
        <fullName evidence="2">Uncharacterized protein</fullName>
    </submittedName>
</protein>
<sequence>MHVLGASFSQRRKSSKRPRDLDIRKVSLSGSSLASACSFSSTASTTSTGTFGQRSTDSAVAFDPLHLHPTYGVAPPRLSERPYASKYRSSRSPRWEEAVSYFDDDSSDEEEEEEDSYDDTDDDTLTEEDMSDGGVVIGEDKERFMPPHASPLDHAELDGSPPQDYFLRQLAKRPPMPRSQWSESTVHTVGTLESESSVATPVQLVGIPNFSYKRVTVHRRPPVKMADSPDNFVKRGGWKRRGIVFHQDEVRVDEQEQQDYTFSV</sequence>
<dbReference type="EMBL" id="KL660825">
    <property type="protein sequence ID" value="KFA61885.1"/>
    <property type="molecule type" value="Genomic_DNA"/>
</dbReference>
<feature type="compositionally biased region" description="Low complexity" evidence="1">
    <location>
        <begin position="27"/>
        <end position="52"/>
    </location>
</feature>
<organism evidence="2 3">
    <name type="scientific">Stachybotrys chlorohalonatus (strain IBT 40285)</name>
    <dbReference type="NCBI Taxonomy" id="1283841"/>
    <lineage>
        <taxon>Eukaryota</taxon>
        <taxon>Fungi</taxon>
        <taxon>Dikarya</taxon>
        <taxon>Ascomycota</taxon>
        <taxon>Pezizomycotina</taxon>
        <taxon>Sordariomycetes</taxon>
        <taxon>Hypocreomycetidae</taxon>
        <taxon>Hypocreales</taxon>
        <taxon>Stachybotryaceae</taxon>
        <taxon>Stachybotrys</taxon>
    </lineage>
</organism>
<evidence type="ECO:0000256" key="1">
    <source>
        <dbReference type="SAM" id="MobiDB-lite"/>
    </source>
</evidence>
<feature type="compositionally biased region" description="Acidic residues" evidence="1">
    <location>
        <begin position="102"/>
        <end position="131"/>
    </location>
</feature>
<dbReference type="InParanoid" id="A0A084QD50"/>
<evidence type="ECO:0000313" key="2">
    <source>
        <dbReference type="EMBL" id="KFA61885.1"/>
    </source>
</evidence>
<dbReference type="OrthoDB" id="5226162at2759"/>
<reference evidence="2 3" key="1">
    <citation type="journal article" date="2014" name="BMC Genomics">
        <title>Comparative genome sequencing reveals chemotype-specific gene clusters in the toxigenic black mold Stachybotrys.</title>
        <authorList>
            <person name="Semeiks J."/>
            <person name="Borek D."/>
            <person name="Otwinowski Z."/>
            <person name="Grishin N.V."/>
        </authorList>
    </citation>
    <scope>NUCLEOTIDE SEQUENCE [LARGE SCALE GENOMIC DNA]</scope>
    <source>
        <strain evidence="2 3">IBT 40285</strain>
    </source>
</reference>
<dbReference type="OMA" id="QQPTEMA"/>
<feature type="region of interest" description="Disordered" evidence="1">
    <location>
        <begin position="97"/>
        <end position="131"/>
    </location>
</feature>
<dbReference type="HOGENOM" id="CLU_098344_0_0_1"/>
<proteinExistence type="predicted"/>
<name>A0A084QD50_STAC4</name>